<dbReference type="RefSeq" id="WP_194698084.1">
    <property type="nucleotide sequence ID" value="NZ_JADKPO010000035.1"/>
</dbReference>
<dbReference type="Proteomes" id="UP000660668">
    <property type="component" value="Unassembled WGS sequence"/>
</dbReference>
<reference evidence="1" key="1">
    <citation type="submission" date="2020-11" db="EMBL/GenBank/DDBJ databases">
        <title>Nocardioides cynanchi sp. nov., isolated from soil of rhizosphere of Cynanchum wilfordii.</title>
        <authorList>
            <person name="Lee J.-S."/>
            <person name="Suh M.K."/>
            <person name="Kim J.-S."/>
        </authorList>
    </citation>
    <scope>NUCLEOTIDE SEQUENCE</scope>
    <source>
        <strain evidence="1">KCTC 19276</strain>
    </source>
</reference>
<dbReference type="Pfam" id="PF11528">
    <property type="entry name" value="DUF3224"/>
    <property type="match status" value="1"/>
</dbReference>
<dbReference type="AlphaFoldDB" id="A0A930VQF7"/>
<protein>
    <submittedName>
        <fullName evidence="1">DUF3224 domain-containing protein</fullName>
    </submittedName>
</protein>
<dbReference type="Gene3D" id="2.40.350.10">
    <property type="entry name" value="SO1590-like"/>
    <property type="match status" value="1"/>
</dbReference>
<dbReference type="InterPro" id="IPR023159">
    <property type="entry name" value="SO1590-like_sf"/>
</dbReference>
<accession>A0A930VQF7</accession>
<evidence type="ECO:0000313" key="2">
    <source>
        <dbReference type="Proteomes" id="UP000660668"/>
    </source>
</evidence>
<comment type="caution">
    <text evidence="1">The sequence shown here is derived from an EMBL/GenBank/DDBJ whole genome shotgun (WGS) entry which is preliminary data.</text>
</comment>
<proteinExistence type="predicted"/>
<gene>
    <name evidence="1" type="ORF">ISU10_19365</name>
</gene>
<keyword evidence="2" id="KW-1185">Reference proteome</keyword>
<organism evidence="1 2">
    <name type="scientific">Nocardioides agariphilus</name>
    <dbReference type="NCBI Taxonomy" id="433664"/>
    <lineage>
        <taxon>Bacteria</taxon>
        <taxon>Bacillati</taxon>
        <taxon>Actinomycetota</taxon>
        <taxon>Actinomycetes</taxon>
        <taxon>Propionibacteriales</taxon>
        <taxon>Nocardioidaceae</taxon>
        <taxon>Nocardioides</taxon>
    </lineage>
</organism>
<evidence type="ECO:0000313" key="1">
    <source>
        <dbReference type="EMBL" id="MBF4769936.1"/>
    </source>
</evidence>
<sequence length="133" mass="13853">MSEPASRHARGTFAVTVTPEESGIPQIGRFVLEKVYAGDAEGVGVGIMLSAGDPSIGEAGYVAQEIASVTLQGRRGTFALQQLGTMSGGDQQLTYVITPGSGTGELAGIAGRLDLEILDGEHRYDLVYELPDA</sequence>
<dbReference type="InterPro" id="IPR021607">
    <property type="entry name" value="DUF3224"/>
</dbReference>
<dbReference type="SUPFAM" id="SSF159238">
    <property type="entry name" value="SO1590-like"/>
    <property type="match status" value="1"/>
</dbReference>
<dbReference type="EMBL" id="JADKPO010000035">
    <property type="protein sequence ID" value="MBF4769936.1"/>
    <property type="molecule type" value="Genomic_DNA"/>
</dbReference>
<name>A0A930VQF7_9ACTN</name>